<dbReference type="AlphaFoldDB" id="A0AAQ3QGP2"/>
<evidence type="ECO:0000259" key="5">
    <source>
        <dbReference type="PROSITE" id="PS50808"/>
    </source>
</evidence>
<dbReference type="PROSITE" id="PS50808">
    <property type="entry name" value="ZF_BED"/>
    <property type="match status" value="1"/>
</dbReference>
<evidence type="ECO:0000313" key="6">
    <source>
        <dbReference type="EMBL" id="WOL07590.1"/>
    </source>
</evidence>
<accession>A0AAQ3QGP2</accession>
<evidence type="ECO:0000256" key="4">
    <source>
        <dbReference type="PROSITE-ProRule" id="PRU00027"/>
    </source>
</evidence>
<dbReference type="PANTHER" id="PTHR46951">
    <property type="entry name" value="BED-TYPE DOMAIN-CONTAINING PROTEIN"/>
    <property type="match status" value="1"/>
</dbReference>
<proteinExistence type="predicted"/>
<protein>
    <recommendedName>
        <fullName evidence="5">BED-type domain-containing protein</fullName>
    </recommendedName>
</protein>
<dbReference type="EMBL" id="CP136894">
    <property type="protein sequence ID" value="WOL07590.1"/>
    <property type="molecule type" value="Genomic_DNA"/>
</dbReference>
<sequence length="159" mass="18324">MMPKSQSDVTWQHARRLEKKHHSQCLHCDFISRGRDITRLKQHLAGGYLDVAKCSKAPAEVRKFFKELLDNEQEQRFRDAKKDEFKRRATKTSAKMCAMTNMRVVVAMLRIQSLQLPSMLHWSNNHSREIAGIILDLNLSMAVAAVAPTTSAHLRLREQ</sequence>
<keyword evidence="1" id="KW-0479">Metal-binding</keyword>
<gene>
    <name evidence="6" type="ORF">Cni_G16334</name>
</gene>
<dbReference type="Proteomes" id="UP001327560">
    <property type="component" value="Chromosome 5"/>
</dbReference>
<keyword evidence="3" id="KW-0862">Zinc</keyword>
<dbReference type="PANTHER" id="PTHR46951:SF2">
    <property type="entry name" value="BED-TYPE DOMAIN-CONTAINING PROTEIN"/>
    <property type="match status" value="1"/>
</dbReference>
<dbReference type="GO" id="GO:0003677">
    <property type="term" value="F:DNA binding"/>
    <property type="evidence" value="ECO:0007669"/>
    <property type="project" value="InterPro"/>
</dbReference>
<evidence type="ECO:0000256" key="1">
    <source>
        <dbReference type="ARBA" id="ARBA00022723"/>
    </source>
</evidence>
<keyword evidence="7" id="KW-1185">Reference proteome</keyword>
<name>A0AAQ3QGP2_9LILI</name>
<organism evidence="6 7">
    <name type="scientific">Canna indica</name>
    <name type="common">Indian-shot</name>
    <dbReference type="NCBI Taxonomy" id="4628"/>
    <lineage>
        <taxon>Eukaryota</taxon>
        <taxon>Viridiplantae</taxon>
        <taxon>Streptophyta</taxon>
        <taxon>Embryophyta</taxon>
        <taxon>Tracheophyta</taxon>
        <taxon>Spermatophyta</taxon>
        <taxon>Magnoliopsida</taxon>
        <taxon>Liliopsida</taxon>
        <taxon>Zingiberales</taxon>
        <taxon>Cannaceae</taxon>
        <taxon>Canna</taxon>
    </lineage>
</organism>
<evidence type="ECO:0000256" key="2">
    <source>
        <dbReference type="ARBA" id="ARBA00022771"/>
    </source>
</evidence>
<dbReference type="InterPro" id="IPR003656">
    <property type="entry name" value="Znf_BED"/>
</dbReference>
<keyword evidence="2 4" id="KW-0863">Zinc-finger</keyword>
<reference evidence="6 7" key="1">
    <citation type="submission" date="2023-10" db="EMBL/GenBank/DDBJ databases">
        <title>Chromosome-scale genome assembly provides insights into flower coloration mechanisms of Canna indica.</title>
        <authorList>
            <person name="Li C."/>
        </authorList>
    </citation>
    <scope>NUCLEOTIDE SEQUENCE [LARGE SCALE GENOMIC DNA]</scope>
    <source>
        <tissue evidence="6">Flower</tissue>
    </source>
</reference>
<feature type="domain" description="BED-type" evidence="5">
    <location>
        <begin position="5"/>
        <end position="61"/>
    </location>
</feature>
<dbReference type="GO" id="GO:0008270">
    <property type="term" value="F:zinc ion binding"/>
    <property type="evidence" value="ECO:0007669"/>
    <property type="project" value="UniProtKB-KW"/>
</dbReference>
<evidence type="ECO:0000313" key="7">
    <source>
        <dbReference type="Proteomes" id="UP001327560"/>
    </source>
</evidence>
<evidence type="ECO:0000256" key="3">
    <source>
        <dbReference type="ARBA" id="ARBA00022833"/>
    </source>
</evidence>